<comment type="caution">
    <text evidence="1">The sequence shown here is derived from an EMBL/GenBank/DDBJ whole genome shotgun (WGS) entry which is preliminary data.</text>
</comment>
<dbReference type="Proteomes" id="UP000683925">
    <property type="component" value="Unassembled WGS sequence"/>
</dbReference>
<name>A0A8S1Y8P2_PAROT</name>
<dbReference type="OMA" id="NWNLELC"/>
<protein>
    <recommendedName>
        <fullName evidence="3">RAP domain-containing protein</fullName>
    </recommendedName>
</protein>
<evidence type="ECO:0000313" key="2">
    <source>
        <dbReference type="Proteomes" id="UP000683925"/>
    </source>
</evidence>
<sequence length="659" mass="79051">MFRKLFYGFCNQVQTMSTFTQLQNIMNPPTPENYQRLLLTVQQMIQSKPINWKFVHRLQQLREQFNLELDIQYLLSKLRDQPIDSEKQQFVIELMQQYFTTDEDLFKDLYNQLLRMDDLLFTTQLKMLQTYFQYPEFFNQDEVLPRLIQNLIAQEDLEVYDLVNAFQIFTYDYPYLTEENRQWLEDLKDEMNQQIIKIVPSLGQKQYKQLLVVLRSNDYSNEQLKEAVLQYFHENKQILGQSCLVELLNLCNLQFYHNEDLKKQILMQINQLKVKGVNESKLINRFVLPSISLAEQEMMANLITLSGIQLDKEYVNQHFTGSDSQKKEKLEQLKLKDQQVLQIVKELQLYIDGQFNFYMNVMRVIQTFGISLPELLQPMMEGLKKILAKQVVNPSDLLTTLNYFDECNILFDQDDCIGMQHFKIYLNQDIYSYQKIQYLQRQLAYKKNQNEISELLEKSYKTNWNLELCARQALLYNYYNIPLSKDFEEKFKQIIDDYVQKKRNFYDQQLFFKQIVMANWTKDLKQEHKGYYYEGQSIAQRLRKEKVKTIDQSSILGQEIKQDILQYMPNTFKLLSNQFVNGTEIDFIITNQKGEKLYIQIHGPNHFYYASTVYNYQTLLETFSLEKLGNYRAIHYYQAEKEWKQQKQQAVAKLLSCLM</sequence>
<proteinExistence type="predicted"/>
<dbReference type="OrthoDB" id="305777at2759"/>
<reference evidence="1" key="1">
    <citation type="submission" date="2021-01" db="EMBL/GenBank/DDBJ databases">
        <authorList>
            <consortium name="Genoscope - CEA"/>
            <person name="William W."/>
        </authorList>
    </citation>
    <scope>NUCLEOTIDE SEQUENCE</scope>
</reference>
<gene>
    <name evidence="1" type="ORF">POCTA_138.1.T1490061</name>
</gene>
<organism evidence="1 2">
    <name type="scientific">Paramecium octaurelia</name>
    <dbReference type="NCBI Taxonomy" id="43137"/>
    <lineage>
        <taxon>Eukaryota</taxon>
        <taxon>Sar</taxon>
        <taxon>Alveolata</taxon>
        <taxon>Ciliophora</taxon>
        <taxon>Intramacronucleata</taxon>
        <taxon>Oligohymenophorea</taxon>
        <taxon>Peniculida</taxon>
        <taxon>Parameciidae</taxon>
        <taxon>Paramecium</taxon>
    </lineage>
</organism>
<dbReference type="EMBL" id="CAJJDP010000151">
    <property type="protein sequence ID" value="CAD8209950.1"/>
    <property type="molecule type" value="Genomic_DNA"/>
</dbReference>
<evidence type="ECO:0000313" key="1">
    <source>
        <dbReference type="EMBL" id="CAD8209950.1"/>
    </source>
</evidence>
<dbReference type="AlphaFoldDB" id="A0A8S1Y8P2"/>
<evidence type="ECO:0008006" key="3">
    <source>
        <dbReference type="Google" id="ProtNLM"/>
    </source>
</evidence>
<accession>A0A8S1Y8P2</accession>
<keyword evidence="2" id="KW-1185">Reference proteome</keyword>